<organism evidence="2 3">
    <name type="scientific">Spongiactinospora gelatinilytica</name>
    <dbReference type="NCBI Taxonomy" id="2666298"/>
    <lineage>
        <taxon>Bacteria</taxon>
        <taxon>Bacillati</taxon>
        <taxon>Actinomycetota</taxon>
        <taxon>Actinomycetes</taxon>
        <taxon>Streptosporangiales</taxon>
        <taxon>Streptosporangiaceae</taxon>
        <taxon>Spongiactinospora</taxon>
    </lineage>
</organism>
<dbReference type="SUPFAM" id="SSF55729">
    <property type="entry name" value="Acyl-CoA N-acyltransferases (Nat)"/>
    <property type="match status" value="1"/>
</dbReference>
<evidence type="ECO:0000313" key="3">
    <source>
        <dbReference type="Proteomes" id="UP000248544"/>
    </source>
</evidence>
<feature type="domain" description="GCN5-related N-acetyltransferase Rv2170-like" evidence="1">
    <location>
        <begin position="140"/>
        <end position="220"/>
    </location>
</feature>
<reference evidence="2 3" key="1">
    <citation type="submission" date="2018-01" db="EMBL/GenBank/DDBJ databases">
        <title>Draft genome sequence of Sphaerisporangium sp. 7K107.</title>
        <authorList>
            <person name="Sahin N."/>
            <person name="Saygin H."/>
            <person name="Ay H."/>
        </authorList>
    </citation>
    <scope>NUCLEOTIDE SEQUENCE [LARGE SCALE GENOMIC DNA]</scope>
    <source>
        <strain evidence="2 3">7K107</strain>
    </source>
</reference>
<dbReference type="InterPro" id="IPR016181">
    <property type="entry name" value="Acyl_CoA_acyltransferase"/>
</dbReference>
<evidence type="ECO:0000259" key="1">
    <source>
        <dbReference type="Pfam" id="PF08445"/>
    </source>
</evidence>
<dbReference type="Pfam" id="PF08445">
    <property type="entry name" value="FR47"/>
    <property type="match status" value="1"/>
</dbReference>
<dbReference type="AlphaFoldDB" id="A0A2W2G7X6"/>
<dbReference type="GO" id="GO:0016747">
    <property type="term" value="F:acyltransferase activity, transferring groups other than amino-acyl groups"/>
    <property type="evidence" value="ECO:0007669"/>
    <property type="project" value="InterPro"/>
</dbReference>
<evidence type="ECO:0000313" key="2">
    <source>
        <dbReference type="EMBL" id="PZG33048.1"/>
    </source>
</evidence>
<protein>
    <submittedName>
        <fullName evidence="2">GNAT family N-acetyltransferase</fullName>
    </submittedName>
</protein>
<gene>
    <name evidence="2" type="ORF">C1I98_28955</name>
</gene>
<dbReference type="EMBL" id="POUA01000300">
    <property type="protein sequence ID" value="PZG33048.1"/>
    <property type="molecule type" value="Genomic_DNA"/>
</dbReference>
<dbReference type="Proteomes" id="UP000248544">
    <property type="component" value="Unassembled WGS sequence"/>
</dbReference>
<name>A0A2W2G7X6_9ACTN</name>
<dbReference type="Gene3D" id="3.40.630.30">
    <property type="match status" value="1"/>
</dbReference>
<comment type="caution">
    <text evidence="2">The sequence shown here is derived from an EMBL/GenBank/DDBJ whole genome shotgun (WGS) entry which is preliminary data.</text>
</comment>
<keyword evidence="3" id="KW-1185">Reference proteome</keyword>
<dbReference type="InterPro" id="IPR013653">
    <property type="entry name" value="GCN5-like_dom"/>
</dbReference>
<proteinExistence type="predicted"/>
<keyword evidence="2" id="KW-0808">Transferase</keyword>
<sequence>MWAAQRLDGGVRAFRLGDAVAVASPDLCRRDRLAVAGPAGAAARLVAHTLGECGTTYRPLGGDELITQVARRVTGLRVAARFVWMDTTTPPPPGPPPGGGYGGAAWLPAAAAGEVTALLADASPDAYAVPGIPGVRAWAGIRHGQALAAVAADAWSAPTAGLLAGVATAVPARGRGLGERVCRFVTEHLIAAHGRACLMADGWNTAAIALYRRLGYRLHQAAVAETG</sequence>
<accession>A0A2W2G7X6</accession>